<dbReference type="AlphaFoldDB" id="A0A550CUH5"/>
<dbReference type="Proteomes" id="UP000320762">
    <property type="component" value="Unassembled WGS sequence"/>
</dbReference>
<reference evidence="2 3" key="1">
    <citation type="journal article" date="2019" name="New Phytol.">
        <title>Comparative genomics reveals unique wood-decay strategies and fruiting body development in the Schizophyllaceae.</title>
        <authorList>
            <person name="Almasi E."/>
            <person name="Sahu N."/>
            <person name="Krizsan K."/>
            <person name="Balint B."/>
            <person name="Kovacs G.M."/>
            <person name="Kiss B."/>
            <person name="Cseklye J."/>
            <person name="Drula E."/>
            <person name="Henrissat B."/>
            <person name="Nagy I."/>
            <person name="Chovatia M."/>
            <person name="Adam C."/>
            <person name="LaButti K."/>
            <person name="Lipzen A."/>
            <person name="Riley R."/>
            <person name="Grigoriev I.V."/>
            <person name="Nagy L.G."/>
        </authorList>
    </citation>
    <scope>NUCLEOTIDE SEQUENCE [LARGE SCALE GENOMIC DNA]</scope>
    <source>
        <strain evidence="2 3">NL-1724</strain>
    </source>
</reference>
<protein>
    <submittedName>
        <fullName evidence="2">Uncharacterized protein</fullName>
    </submittedName>
</protein>
<feature type="compositionally biased region" description="Acidic residues" evidence="1">
    <location>
        <begin position="560"/>
        <end position="589"/>
    </location>
</feature>
<feature type="compositionally biased region" description="Basic and acidic residues" evidence="1">
    <location>
        <begin position="633"/>
        <end position="648"/>
    </location>
</feature>
<feature type="region of interest" description="Disordered" evidence="1">
    <location>
        <begin position="560"/>
        <end position="648"/>
    </location>
</feature>
<evidence type="ECO:0000256" key="1">
    <source>
        <dbReference type="SAM" id="MobiDB-lite"/>
    </source>
</evidence>
<evidence type="ECO:0000313" key="3">
    <source>
        <dbReference type="Proteomes" id="UP000320762"/>
    </source>
</evidence>
<feature type="region of interest" description="Disordered" evidence="1">
    <location>
        <begin position="167"/>
        <end position="198"/>
    </location>
</feature>
<organism evidence="2 3">
    <name type="scientific">Schizophyllum amplum</name>
    <dbReference type="NCBI Taxonomy" id="97359"/>
    <lineage>
        <taxon>Eukaryota</taxon>
        <taxon>Fungi</taxon>
        <taxon>Dikarya</taxon>
        <taxon>Basidiomycota</taxon>
        <taxon>Agaricomycotina</taxon>
        <taxon>Agaricomycetes</taxon>
        <taxon>Agaricomycetidae</taxon>
        <taxon>Agaricales</taxon>
        <taxon>Schizophyllaceae</taxon>
        <taxon>Schizophyllum</taxon>
    </lineage>
</organism>
<dbReference type="EMBL" id="VDMD01000002">
    <property type="protein sequence ID" value="TRM68439.1"/>
    <property type="molecule type" value="Genomic_DNA"/>
</dbReference>
<feature type="compositionally biased region" description="Polar residues" evidence="1">
    <location>
        <begin position="620"/>
        <end position="632"/>
    </location>
</feature>
<sequence>MGQRHQAFLIAKVVPHGGGRARYRCIAALHHQWCYGTLPVRAVIRLLALLRQPGNAQIVKAELADIAEKYGGSMDEKPPAPRIPCPFSAYLLNVAFNCDIEEPYASGGSLQGMLDAKMNCWGGHNNDGITVVDVTDPLDPAYGHLFDANVLSGFDYAARYYEDLSDFTEESSSGQPDGSHGPNDDGEESDGSAVTQPDDIAPAGIRELLAQIKTERVIPLIDIIEAWPKGFKPSKACKKQLEDRDCVDSMVEQPSEVPSLMSLTIGPSVRQVIESGDLGCIEAFFLQKDKVESIVAALRELPAPFPDTGLSLIKKIVDTTADRLDLSHLQLSAEQLGILLTRNTYDIVDLSHNSQLTCDTLPFLLAGLPPIRRLFLLGSSISCSDMNKLLIDQTLFRHVQELIHSATHHWAPRAKYPAAFMADICQSAVGGMLGAGDGIVSLPLCSPVPIAQNLISLLELLLDDDGRKMYVFDAGLMMGDAGLEALFGTAAPPDDRTWREREVWCTPCPPSLTVPATGGWRFLLQYYRYEPSAAKYGFVRVLPGVGRYGWGADDIDQTELQEEELESEEEHEHEDAVVEDDDGGPDLEDLPSHEEEGAQTSRTEAAAPTAEGSAAGPLTDASTKPTVRAQSSRQKDNKYPENPKKTPEVPEWFHVHDLAGFLAELEKEGKPPLPSALAGRLAEVFGKLAARAKLLTYHDYQVRLREIGTRTMMRDSMSQLFG</sequence>
<proteinExistence type="predicted"/>
<feature type="compositionally biased region" description="Low complexity" evidence="1">
    <location>
        <begin position="603"/>
        <end position="617"/>
    </location>
</feature>
<accession>A0A550CUH5</accession>
<keyword evidence="3" id="KW-1185">Reference proteome</keyword>
<gene>
    <name evidence="2" type="ORF">BD626DRAFT_626740</name>
</gene>
<comment type="caution">
    <text evidence="2">The sequence shown here is derived from an EMBL/GenBank/DDBJ whole genome shotgun (WGS) entry which is preliminary data.</text>
</comment>
<dbReference type="STRING" id="97359.A0A550CUH5"/>
<name>A0A550CUH5_9AGAR</name>
<evidence type="ECO:0000313" key="2">
    <source>
        <dbReference type="EMBL" id="TRM68439.1"/>
    </source>
</evidence>
<dbReference type="OrthoDB" id="3515175at2759"/>